<reference evidence="3 4" key="1">
    <citation type="journal article" date="2018" name="Evol. Lett.">
        <title>Horizontal gene cluster transfer increased hallucinogenic mushroom diversity.</title>
        <authorList>
            <person name="Reynolds H.T."/>
            <person name="Vijayakumar V."/>
            <person name="Gluck-Thaler E."/>
            <person name="Korotkin H.B."/>
            <person name="Matheny P.B."/>
            <person name="Slot J.C."/>
        </authorList>
    </citation>
    <scope>NUCLEOTIDE SEQUENCE [LARGE SCALE GENOMIC DNA]</scope>
    <source>
        <strain evidence="3 4">SRW20</strain>
    </source>
</reference>
<dbReference type="Pfam" id="PF24883">
    <property type="entry name" value="NPHP3_N"/>
    <property type="match status" value="1"/>
</dbReference>
<protein>
    <recommendedName>
        <fullName evidence="2">Nephrocystin 3-like N-terminal domain-containing protein</fullName>
    </recommendedName>
</protein>
<dbReference type="Proteomes" id="UP000284706">
    <property type="component" value="Unassembled WGS sequence"/>
</dbReference>
<accession>A0A409WE14</accession>
<dbReference type="SUPFAM" id="SSF52540">
    <property type="entry name" value="P-loop containing nucleoside triphosphate hydrolases"/>
    <property type="match status" value="1"/>
</dbReference>
<organism evidence="3 4">
    <name type="scientific">Gymnopilus dilepis</name>
    <dbReference type="NCBI Taxonomy" id="231916"/>
    <lineage>
        <taxon>Eukaryota</taxon>
        <taxon>Fungi</taxon>
        <taxon>Dikarya</taxon>
        <taxon>Basidiomycota</taxon>
        <taxon>Agaricomycotina</taxon>
        <taxon>Agaricomycetes</taxon>
        <taxon>Agaricomycetidae</taxon>
        <taxon>Agaricales</taxon>
        <taxon>Agaricineae</taxon>
        <taxon>Hymenogastraceae</taxon>
        <taxon>Gymnopilus</taxon>
    </lineage>
</organism>
<keyword evidence="1" id="KW-0677">Repeat</keyword>
<dbReference type="InterPro" id="IPR027417">
    <property type="entry name" value="P-loop_NTPase"/>
</dbReference>
<comment type="caution">
    <text evidence="3">The sequence shown here is derived from an EMBL/GenBank/DDBJ whole genome shotgun (WGS) entry which is preliminary data.</text>
</comment>
<dbReference type="Gene3D" id="3.40.50.300">
    <property type="entry name" value="P-loop containing nucleotide triphosphate hydrolases"/>
    <property type="match status" value="1"/>
</dbReference>
<dbReference type="PANTHER" id="PTHR10039">
    <property type="entry name" value="AMELOGENIN"/>
    <property type="match status" value="1"/>
</dbReference>
<evidence type="ECO:0000256" key="1">
    <source>
        <dbReference type="ARBA" id="ARBA00022737"/>
    </source>
</evidence>
<dbReference type="PANTHER" id="PTHR10039:SF14">
    <property type="entry name" value="NACHT DOMAIN-CONTAINING PROTEIN"/>
    <property type="match status" value="1"/>
</dbReference>
<dbReference type="EMBL" id="NHYE01005123">
    <property type="protein sequence ID" value="PPQ76765.1"/>
    <property type="molecule type" value="Genomic_DNA"/>
</dbReference>
<name>A0A409WE14_9AGAR</name>
<proteinExistence type="predicted"/>
<dbReference type="AlphaFoldDB" id="A0A409WE14"/>
<keyword evidence="4" id="KW-1185">Reference proteome</keyword>
<gene>
    <name evidence="3" type="ORF">CVT26_000265</name>
</gene>
<dbReference type="InParanoid" id="A0A409WE14"/>
<evidence type="ECO:0000313" key="4">
    <source>
        <dbReference type="Proteomes" id="UP000284706"/>
    </source>
</evidence>
<evidence type="ECO:0000259" key="2">
    <source>
        <dbReference type="Pfam" id="PF24883"/>
    </source>
</evidence>
<evidence type="ECO:0000313" key="3">
    <source>
        <dbReference type="EMBL" id="PPQ76765.1"/>
    </source>
</evidence>
<dbReference type="OrthoDB" id="3222453at2759"/>
<sequence length="609" mass="67026">MLEGELNGEDTSSNQECLDGIQTLKANIPNNALRASVTDAAPNLSPVLSSGALSEISSWVEDSRSCATPILYVTGDAGSGKSFLSQATSDLCCTLGRLGGCFFFDRATSGRDGASRLFPTLAHQFASNIPILRDSINQAISEDDVFNTISLDDQFHSLIVGPVQSRLAKGSTPWIVIIDALDECDEDVSRSTILKCIADAVTTFALPLRVIVTSRPDPQLEGYLGSENLRGITRYISLHTPQAETRTSTIIYPSRQLRKTLSDSSQRHRLEGIRPKYLAGFPQIVTLRQTTGKASSYSRSLLLAGHGFPIWNPSGDLARPPAYLKRGISIGDVGVLDSDGVFEFHFNIYLPPDDPTHAGTVPPHFQPVEPILQPHEIRYDREYFPPGHVVASRGVATKQYSDDPLHISFSSKEREGAILVLPNGASREDLISTQRLHEYARRNAAHWYQVINGYNHVVHANGSLFIVTGCDKADDWATAAFPYHANDTTKMVDLEYTWQPDHEIPWSGSIGLAVTGFYTPPGVTDASQHGKGKNQCIFLRGMRISLTDAVWREVLPSVDHSSRRYSYILRSSSMLNRCLDSALVFMHLRYSEKELAEKISSGQLVGAKY</sequence>
<dbReference type="InterPro" id="IPR056884">
    <property type="entry name" value="NPHP3-like_N"/>
</dbReference>
<feature type="domain" description="Nephrocystin 3-like N-terminal" evidence="2">
    <location>
        <begin position="55"/>
        <end position="215"/>
    </location>
</feature>